<dbReference type="GO" id="GO:0015074">
    <property type="term" value="P:DNA integration"/>
    <property type="evidence" value="ECO:0007669"/>
    <property type="project" value="InterPro"/>
</dbReference>
<evidence type="ECO:0000313" key="3">
    <source>
        <dbReference type="EMBL" id="KAA3469594.1"/>
    </source>
</evidence>
<dbReference type="Gene3D" id="3.30.420.10">
    <property type="entry name" value="Ribonuclease H-like superfamily/Ribonuclease H"/>
    <property type="match status" value="1"/>
</dbReference>
<accession>A0A5B6VKQ4</accession>
<dbReference type="AlphaFoldDB" id="A0A5B6VKQ4"/>
<feature type="domain" description="Integrase catalytic" evidence="2">
    <location>
        <begin position="85"/>
        <end position="206"/>
    </location>
</feature>
<evidence type="ECO:0000259" key="2">
    <source>
        <dbReference type="PROSITE" id="PS50994"/>
    </source>
</evidence>
<evidence type="ECO:0000256" key="1">
    <source>
        <dbReference type="SAM" id="MobiDB-lite"/>
    </source>
</evidence>
<feature type="compositionally biased region" description="Low complexity" evidence="1">
    <location>
        <begin position="308"/>
        <end position="319"/>
    </location>
</feature>
<dbReference type="PROSITE" id="PS50994">
    <property type="entry name" value="INTEGRASE"/>
    <property type="match status" value="1"/>
</dbReference>
<sequence length="365" mass="40847">MRQYFSYEAQPHVGLPRIPDVSGSNSSTGNKSHINLAQYRSPLQPMGPSSWYPDSGATHHTQGILLRGHTHSGLYQFSHVSRNGSCEYPSMHYIGIQSDSVSSKGPASVGCGNNWYYISFVDMFSRLTWLFLIQKKSQALECFLQFQKMVKTQFGKDIKQFQSDWGGEYPAFTSMLAQHGIVHRVSCPLTSEQNGVVEWKHRHIVEHKEYQCLTPDGKVVISRHVVFDEHQFLYPEQHPSTNTSSEHVSTYIPIMQPLSASTVISNGRPEDFSYDVVFSRNTPVGAATNLAHSTEDLHPHKGPSFSDTVRSSSATSTVAPTPPPLGNIHQMVMRSKAGIFKPKVSAVEIFEHEPRTINEAFAHEE</sequence>
<organism evidence="3 4">
    <name type="scientific">Gossypium australe</name>
    <dbReference type="NCBI Taxonomy" id="47621"/>
    <lineage>
        <taxon>Eukaryota</taxon>
        <taxon>Viridiplantae</taxon>
        <taxon>Streptophyta</taxon>
        <taxon>Embryophyta</taxon>
        <taxon>Tracheophyta</taxon>
        <taxon>Spermatophyta</taxon>
        <taxon>Magnoliopsida</taxon>
        <taxon>eudicotyledons</taxon>
        <taxon>Gunneridae</taxon>
        <taxon>Pentapetalae</taxon>
        <taxon>rosids</taxon>
        <taxon>malvids</taxon>
        <taxon>Malvales</taxon>
        <taxon>Malvaceae</taxon>
        <taxon>Malvoideae</taxon>
        <taxon>Gossypium</taxon>
    </lineage>
</organism>
<feature type="region of interest" description="Disordered" evidence="1">
    <location>
        <begin position="294"/>
        <end position="326"/>
    </location>
</feature>
<dbReference type="InterPro" id="IPR036397">
    <property type="entry name" value="RNaseH_sf"/>
</dbReference>
<dbReference type="OrthoDB" id="1938465at2759"/>
<dbReference type="GO" id="GO:0003676">
    <property type="term" value="F:nucleic acid binding"/>
    <property type="evidence" value="ECO:0007669"/>
    <property type="project" value="InterPro"/>
</dbReference>
<dbReference type="Pfam" id="PF00665">
    <property type="entry name" value="rve"/>
    <property type="match status" value="1"/>
</dbReference>
<reference evidence="4" key="1">
    <citation type="journal article" date="2019" name="Plant Biotechnol. J.">
        <title>Genome sequencing of the Australian wild diploid species Gossypium australe highlights disease resistance and delayed gland morphogenesis.</title>
        <authorList>
            <person name="Cai Y."/>
            <person name="Cai X."/>
            <person name="Wang Q."/>
            <person name="Wang P."/>
            <person name="Zhang Y."/>
            <person name="Cai C."/>
            <person name="Xu Y."/>
            <person name="Wang K."/>
            <person name="Zhou Z."/>
            <person name="Wang C."/>
            <person name="Geng S."/>
            <person name="Li B."/>
            <person name="Dong Q."/>
            <person name="Hou Y."/>
            <person name="Wang H."/>
            <person name="Ai P."/>
            <person name="Liu Z."/>
            <person name="Yi F."/>
            <person name="Sun M."/>
            <person name="An G."/>
            <person name="Cheng J."/>
            <person name="Zhang Y."/>
            <person name="Shi Q."/>
            <person name="Xie Y."/>
            <person name="Shi X."/>
            <person name="Chang Y."/>
            <person name="Huang F."/>
            <person name="Chen Y."/>
            <person name="Hong S."/>
            <person name="Mi L."/>
            <person name="Sun Q."/>
            <person name="Zhang L."/>
            <person name="Zhou B."/>
            <person name="Peng R."/>
            <person name="Zhang X."/>
            <person name="Liu F."/>
        </authorList>
    </citation>
    <scope>NUCLEOTIDE SEQUENCE [LARGE SCALE GENOMIC DNA]</scope>
    <source>
        <strain evidence="4">cv. PA1801</strain>
    </source>
</reference>
<dbReference type="InterPro" id="IPR012337">
    <property type="entry name" value="RNaseH-like_sf"/>
</dbReference>
<dbReference type="InterPro" id="IPR039537">
    <property type="entry name" value="Retrotran_Ty1/copia-like"/>
</dbReference>
<dbReference type="PANTHER" id="PTHR42648:SF26">
    <property type="entry name" value="INTEGRASE CATALYTIC DOMAIN-CONTAINING PROTEIN"/>
    <property type="match status" value="1"/>
</dbReference>
<evidence type="ECO:0000313" key="4">
    <source>
        <dbReference type="Proteomes" id="UP000325315"/>
    </source>
</evidence>
<comment type="caution">
    <text evidence="3">The sequence shown here is derived from an EMBL/GenBank/DDBJ whole genome shotgun (WGS) entry which is preliminary data.</text>
</comment>
<dbReference type="EMBL" id="SMMG02000006">
    <property type="protein sequence ID" value="KAA3469594.1"/>
    <property type="molecule type" value="Genomic_DNA"/>
</dbReference>
<name>A0A5B6VKQ4_9ROSI</name>
<dbReference type="Proteomes" id="UP000325315">
    <property type="component" value="Unassembled WGS sequence"/>
</dbReference>
<dbReference type="PANTHER" id="PTHR42648">
    <property type="entry name" value="TRANSPOSASE, PUTATIVE-RELATED"/>
    <property type="match status" value="1"/>
</dbReference>
<protein>
    <submittedName>
        <fullName evidence="3">Retrovirus-related Pol polyprotein from transposon TNT 1-94</fullName>
    </submittedName>
</protein>
<dbReference type="InterPro" id="IPR001584">
    <property type="entry name" value="Integrase_cat-core"/>
</dbReference>
<keyword evidence="4" id="KW-1185">Reference proteome</keyword>
<gene>
    <name evidence="3" type="ORF">EPI10_015365</name>
</gene>
<proteinExistence type="predicted"/>
<dbReference type="SUPFAM" id="SSF53098">
    <property type="entry name" value="Ribonuclease H-like"/>
    <property type="match status" value="1"/>
</dbReference>